<dbReference type="PANTHER" id="PTHR47017:SF1">
    <property type="entry name" value="ACYL-COA"/>
    <property type="match status" value="1"/>
</dbReference>
<reference evidence="1" key="2">
    <citation type="submission" date="2020-09" db="EMBL/GenBank/DDBJ databases">
        <authorList>
            <person name="Sun Q."/>
            <person name="Zhou Y."/>
        </authorList>
    </citation>
    <scope>NUCLEOTIDE SEQUENCE</scope>
    <source>
        <strain evidence="1">CGMCC 1.12426</strain>
    </source>
</reference>
<dbReference type="SUPFAM" id="SSF55729">
    <property type="entry name" value="Acyl-CoA N-acyltransferases (Nat)"/>
    <property type="match status" value="1"/>
</dbReference>
<dbReference type="EMBL" id="BMFA01000011">
    <property type="protein sequence ID" value="GGB58684.1"/>
    <property type="molecule type" value="Genomic_DNA"/>
</dbReference>
<reference evidence="1" key="1">
    <citation type="journal article" date="2014" name="Int. J. Syst. Evol. Microbiol.">
        <title>Complete genome sequence of Corynebacterium casei LMG S-19264T (=DSM 44701T), isolated from a smear-ripened cheese.</title>
        <authorList>
            <consortium name="US DOE Joint Genome Institute (JGI-PGF)"/>
            <person name="Walter F."/>
            <person name="Albersmeier A."/>
            <person name="Kalinowski J."/>
            <person name="Ruckert C."/>
        </authorList>
    </citation>
    <scope>NUCLEOTIDE SEQUENCE</scope>
    <source>
        <strain evidence="1">CGMCC 1.12426</strain>
    </source>
</reference>
<accession>A0A916X2Y2</accession>
<keyword evidence="2" id="KW-1185">Reference proteome</keyword>
<organism evidence="1 2">
    <name type="scientific">Roseibium aquae</name>
    <dbReference type="NCBI Taxonomy" id="1323746"/>
    <lineage>
        <taxon>Bacteria</taxon>
        <taxon>Pseudomonadati</taxon>
        <taxon>Pseudomonadota</taxon>
        <taxon>Alphaproteobacteria</taxon>
        <taxon>Hyphomicrobiales</taxon>
        <taxon>Stappiaceae</taxon>
        <taxon>Roseibium</taxon>
    </lineage>
</organism>
<dbReference type="Gene3D" id="3.40.630.30">
    <property type="match status" value="1"/>
</dbReference>
<dbReference type="InterPro" id="IPR016181">
    <property type="entry name" value="Acyl_CoA_acyltransferase"/>
</dbReference>
<gene>
    <name evidence="1" type="ORF">GCM10011316_33440</name>
</gene>
<evidence type="ECO:0000313" key="1">
    <source>
        <dbReference type="EMBL" id="GGB58684.1"/>
    </source>
</evidence>
<dbReference type="Pfam" id="PF04339">
    <property type="entry name" value="FemAB_like"/>
    <property type="match status" value="1"/>
</dbReference>
<name>A0A916X2Y2_9HYPH</name>
<dbReference type="AlphaFoldDB" id="A0A916X2Y2"/>
<dbReference type="Proteomes" id="UP000605148">
    <property type="component" value="Unassembled WGS sequence"/>
</dbReference>
<dbReference type="PANTHER" id="PTHR47017">
    <property type="entry name" value="ACYL-COA"/>
    <property type="match status" value="1"/>
</dbReference>
<evidence type="ECO:0000313" key="2">
    <source>
        <dbReference type="Proteomes" id="UP000605148"/>
    </source>
</evidence>
<comment type="caution">
    <text evidence="1">The sequence shown here is derived from an EMBL/GenBank/DDBJ whole genome shotgun (WGS) entry which is preliminary data.</text>
</comment>
<sequence length="448" mass="50129">MLTLCQTLPSHLSNNAWTHAMSAMSDLDTTTARLRILSGLHEIAAADWDSVANPGWCMADGGRLSRSTIADKMVKELESLLEPADSTYEGIDFNPFISHAFLSSLEETGCATGRTGWAPRHLVLESENGAIWGAVPAYLKSHSQGEYVFDYGWADAFYRAGGQYYPKLQVSVPFTPATGRRFLVSPAIDHDAGLQALASGLVQVCKRSGASSVHATFLTHGEWDALGKLGYLQRTDQQFHFENKGYDSFDAFLGDLASRKRKAIKKERREALSAGIEIEWITGGDLSEAHWDAFHAFYEDTGARKWGRPYLNRAFFSRVSEKMADRILLVMAKREGKYIAGALNFIGSQTLFGRHWGCTEHHPYLHFEVCYYQAIDFAIQNRLTRVEAGAQGAHKLARGYLPVTTRSAHWIAHEGLHDAVADFLERERMAVEHENRVLSEHAPFRRDK</sequence>
<dbReference type="InterPro" id="IPR007434">
    <property type="entry name" value="FemAB-like"/>
</dbReference>
<proteinExistence type="predicted"/>
<protein>
    <recommendedName>
        <fullName evidence="3">GNAT family N-acetyltransferase</fullName>
    </recommendedName>
</protein>
<evidence type="ECO:0008006" key="3">
    <source>
        <dbReference type="Google" id="ProtNLM"/>
    </source>
</evidence>